<dbReference type="InterPro" id="IPR051470">
    <property type="entry name" value="Thiol:disulfide_interchange"/>
</dbReference>
<dbReference type="PANTHER" id="PTHR35272">
    <property type="entry name" value="THIOL:DISULFIDE INTERCHANGE PROTEIN DSBC-RELATED"/>
    <property type="match status" value="1"/>
</dbReference>
<organism evidence="2">
    <name type="scientific">hydrothermal vent metagenome</name>
    <dbReference type="NCBI Taxonomy" id="652676"/>
    <lineage>
        <taxon>unclassified sequences</taxon>
        <taxon>metagenomes</taxon>
        <taxon>ecological metagenomes</taxon>
    </lineage>
</organism>
<gene>
    <name evidence="2" type="ORF">MNB_SV-3-809</name>
</gene>
<dbReference type="AlphaFoldDB" id="A0A1W1CP55"/>
<evidence type="ECO:0000313" key="2">
    <source>
        <dbReference type="EMBL" id="SFV67670.1"/>
    </source>
</evidence>
<protein>
    <submittedName>
        <fullName evidence="2">Secreted protein, suppressor for copper-sensitivity ScsC</fullName>
    </submittedName>
</protein>
<dbReference type="InterPro" id="IPR036249">
    <property type="entry name" value="Thioredoxin-like_sf"/>
</dbReference>
<name>A0A1W1CP55_9ZZZZ</name>
<feature type="domain" description="Thioredoxin-like fold" evidence="1">
    <location>
        <begin position="113"/>
        <end position="255"/>
    </location>
</feature>
<sequence length="268" mass="31051">MNDESIKKYMKNYIETKMKLEVNQIDIISTYPIVDAPGWVVHFLSIRVKVKIGNEYQSAIVNKTIFTKGNRITVNLMKKGELRRDGLRRGKSRSYTELLKPSVPIDAYDDAHFLLGNKNAPHKILIFSDPYCPYCKKKAVEVVNMVKANSNTYGLYYYHLPLLKIHPAADVTTRAMHIFHKKGEIDKMMKLYTLPIKAKETDVDKILKAIKAKTGVLFTKKQIFSPEIKEAMRVDMAMKRRLQVTGTPTIFLDGKWDRLRKEYKKYAK</sequence>
<dbReference type="SUPFAM" id="SSF52833">
    <property type="entry name" value="Thioredoxin-like"/>
    <property type="match status" value="1"/>
</dbReference>
<dbReference type="PANTHER" id="PTHR35272:SF3">
    <property type="entry name" value="THIOL:DISULFIDE INTERCHANGE PROTEIN DSBC"/>
    <property type="match status" value="1"/>
</dbReference>
<reference evidence="2" key="1">
    <citation type="submission" date="2016-10" db="EMBL/GenBank/DDBJ databases">
        <authorList>
            <person name="de Groot N.N."/>
        </authorList>
    </citation>
    <scope>NUCLEOTIDE SEQUENCE</scope>
</reference>
<dbReference type="Gene3D" id="3.40.30.10">
    <property type="entry name" value="Glutaredoxin"/>
    <property type="match status" value="1"/>
</dbReference>
<proteinExistence type="predicted"/>
<dbReference type="EMBL" id="FPHI01000032">
    <property type="protein sequence ID" value="SFV67670.1"/>
    <property type="molecule type" value="Genomic_DNA"/>
</dbReference>
<dbReference type="InterPro" id="IPR012336">
    <property type="entry name" value="Thioredoxin-like_fold"/>
</dbReference>
<dbReference type="Pfam" id="PF13462">
    <property type="entry name" value="Thioredoxin_4"/>
    <property type="match status" value="1"/>
</dbReference>
<evidence type="ECO:0000259" key="1">
    <source>
        <dbReference type="Pfam" id="PF13462"/>
    </source>
</evidence>
<accession>A0A1W1CP55</accession>